<dbReference type="Proteomes" id="UP000288291">
    <property type="component" value="Unassembled WGS sequence"/>
</dbReference>
<keyword evidence="1" id="KW-1133">Transmembrane helix</keyword>
<dbReference type="InterPro" id="IPR038750">
    <property type="entry name" value="YczE/YyaS-like"/>
</dbReference>
<protein>
    <recommendedName>
        <fullName evidence="4">Sugar specific permease</fullName>
    </recommendedName>
</protein>
<evidence type="ECO:0000313" key="2">
    <source>
        <dbReference type="EMBL" id="RVU70404.1"/>
    </source>
</evidence>
<feature type="transmembrane region" description="Helical" evidence="1">
    <location>
        <begin position="54"/>
        <end position="73"/>
    </location>
</feature>
<accession>A0A437SU43</accession>
<proteinExistence type="predicted"/>
<dbReference type="EMBL" id="RXIA01000020">
    <property type="protein sequence ID" value="RVU70404.1"/>
    <property type="molecule type" value="Genomic_DNA"/>
</dbReference>
<keyword evidence="1" id="KW-0472">Membrane</keyword>
<evidence type="ECO:0000256" key="1">
    <source>
        <dbReference type="SAM" id="Phobius"/>
    </source>
</evidence>
<evidence type="ECO:0000313" key="3">
    <source>
        <dbReference type="Proteomes" id="UP000288291"/>
    </source>
</evidence>
<feature type="transmembrane region" description="Helical" evidence="1">
    <location>
        <begin position="85"/>
        <end position="107"/>
    </location>
</feature>
<dbReference type="Pfam" id="PF19700">
    <property type="entry name" value="DUF6198"/>
    <property type="match status" value="1"/>
</dbReference>
<feature type="transmembrane region" description="Helical" evidence="1">
    <location>
        <begin position="164"/>
        <end position="185"/>
    </location>
</feature>
<reference evidence="2 3" key="1">
    <citation type="submission" date="2018-12" db="EMBL/GenBank/DDBJ databases">
        <authorList>
            <person name="Meng J."/>
        </authorList>
    </citation>
    <scope>NUCLEOTIDE SEQUENCE [LARGE SCALE GENOMIC DNA]</scope>
    <source>
        <strain evidence="2 3">HT111-2</strain>
    </source>
</reference>
<dbReference type="PANTHER" id="PTHR40078:SF1">
    <property type="entry name" value="INTEGRAL MEMBRANE PROTEIN"/>
    <property type="match status" value="1"/>
</dbReference>
<sequence length="227" mass="25500">MAHQNDSLKTRIAGLIAGLVINAVGNGLTVSTNMGTSPWTASEVNLAHLFNVSVGWPMFIVGSLTAIANQIMIKKFDKIRFFGELLFIACFSYFVDIFLAFFNHLGVPELPTWLKIILCFIGIFTFCCAISFYQRANIFMHPNDDTTNIIRFQYCKGNVIKAQLINFSIPLAIIVICVLISHQVYSVNIGTILCMFANGPLINFADQHLWHSLHHNFRVMHPITENS</sequence>
<gene>
    <name evidence="2" type="ORF">EJK17_07780</name>
</gene>
<keyword evidence="1" id="KW-0812">Transmembrane</keyword>
<evidence type="ECO:0008006" key="4">
    <source>
        <dbReference type="Google" id="ProtNLM"/>
    </source>
</evidence>
<dbReference type="RefSeq" id="WP_103661408.1">
    <property type="nucleotide sequence ID" value="NZ_ML136888.1"/>
</dbReference>
<feature type="transmembrane region" description="Helical" evidence="1">
    <location>
        <begin position="113"/>
        <end position="133"/>
    </location>
</feature>
<keyword evidence="3" id="KW-1185">Reference proteome</keyword>
<comment type="caution">
    <text evidence="2">The sequence shown here is derived from an EMBL/GenBank/DDBJ whole genome shotgun (WGS) entry which is preliminary data.</text>
</comment>
<dbReference type="AlphaFoldDB" id="A0A437SU43"/>
<feature type="transmembrane region" description="Helical" evidence="1">
    <location>
        <begin position="12"/>
        <end position="34"/>
    </location>
</feature>
<organism evidence="2 3">
    <name type="scientific">Lactobacillus xujianguonis</name>
    <dbReference type="NCBI Taxonomy" id="2495899"/>
    <lineage>
        <taxon>Bacteria</taxon>
        <taxon>Bacillati</taxon>
        <taxon>Bacillota</taxon>
        <taxon>Bacilli</taxon>
        <taxon>Lactobacillales</taxon>
        <taxon>Lactobacillaceae</taxon>
        <taxon>Lactobacillus</taxon>
    </lineage>
</organism>
<dbReference type="PANTHER" id="PTHR40078">
    <property type="entry name" value="INTEGRAL MEMBRANE PROTEIN-RELATED"/>
    <property type="match status" value="1"/>
</dbReference>
<name>A0A437SU43_9LACO</name>